<protein>
    <submittedName>
        <fullName evidence="6">Glycosyltransferase family 2 protein</fullName>
    </submittedName>
</protein>
<keyword evidence="4" id="KW-0472">Membrane</keyword>
<dbReference type="InterPro" id="IPR001173">
    <property type="entry name" value="Glyco_trans_2-like"/>
</dbReference>
<keyword evidence="4" id="KW-1133">Transmembrane helix</keyword>
<feature type="transmembrane region" description="Helical" evidence="4">
    <location>
        <begin position="248"/>
        <end position="268"/>
    </location>
</feature>
<gene>
    <name evidence="6" type="ORF">IDJ76_02490</name>
</gene>
<dbReference type="Proteomes" id="UP000619078">
    <property type="component" value="Unassembled WGS sequence"/>
</dbReference>
<dbReference type="Gene3D" id="3.90.550.10">
    <property type="entry name" value="Spore Coat Polysaccharide Biosynthesis Protein SpsA, Chain A"/>
    <property type="match status" value="1"/>
</dbReference>
<keyword evidence="3" id="KW-0808">Transferase</keyword>
<dbReference type="InterPro" id="IPR029044">
    <property type="entry name" value="Nucleotide-diphossugar_trans"/>
</dbReference>
<evidence type="ECO:0000256" key="1">
    <source>
        <dbReference type="ARBA" id="ARBA00006739"/>
    </source>
</evidence>
<name>A0A926S1A7_9SPHI</name>
<comment type="similarity">
    <text evidence="1">Belongs to the glycosyltransferase 2 family.</text>
</comment>
<dbReference type="PANTHER" id="PTHR43179">
    <property type="entry name" value="RHAMNOSYLTRANSFERASE WBBL"/>
    <property type="match status" value="1"/>
</dbReference>
<evidence type="ECO:0000256" key="2">
    <source>
        <dbReference type="ARBA" id="ARBA00022676"/>
    </source>
</evidence>
<organism evidence="6 7">
    <name type="scientific">Mucilaginibacter glaciei</name>
    <dbReference type="NCBI Taxonomy" id="2772109"/>
    <lineage>
        <taxon>Bacteria</taxon>
        <taxon>Pseudomonadati</taxon>
        <taxon>Bacteroidota</taxon>
        <taxon>Sphingobacteriia</taxon>
        <taxon>Sphingobacteriales</taxon>
        <taxon>Sphingobacteriaceae</taxon>
        <taxon>Mucilaginibacter</taxon>
    </lineage>
</organism>
<sequence length="307" mass="35003">MARVSVITVNFNHPNVTEELLTSITDTNTYHNVEIIVVDNASAVNPVPHWKLKYPDVTFIRSKVNRGFAGGNNLGIENATGDYFFLVNNDTEFTPGLIQKLVDVLDSEPHVGIISPLIKYYSNKNTIQYAGFTLVDYYTGRNHAIGKGQTDNGQFDNLKGQTGYCHGAAMIIKRSATEKAGLMAENFFLYFEEVDWGERINRAGYQAWVRGDAVIFHKESISVGKNSPVKEYFMNRNRILFIRKNAPAFKAFVFYVYFLLVVSPRNIINYIKEKRFNFVGLLLRAIWWNITHRKNSNDLGYTLNKTS</sequence>
<accession>A0A926S1A7</accession>
<dbReference type="RefSeq" id="WP_191160385.1">
    <property type="nucleotide sequence ID" value="NZ_JACWMX010000001.1"/>
</dbReference>
<evidence type="ECO:0000259" key="5">
    <source>
        <dbReference type="Pfam" id="PF00535"/>
    </source>
</evidence>
<keyword evidence="4" id="KW-0812">Transmembrane</keyword>
<evidence type="ECO:0000313" key="7">
    <source>
        <dbReference type="Proteomes" id="UP000619078"/>
    </source>
</evidence>
<evidence type="ECO:0000256" key="4">
    <source>
        <dbReference type="SAM" id="Phobius"/>
    </source>
</evidence>
<reference evidence="6" key="1">
    <citation type="submission" date="2020-09" db="EMBL/GenBank/DDBJ databases">
        <title>Novel species of Mucilaginibacter isolated from a glacier on the Tibetan Plateau.</title>
        <authorList>
            <person name="Liu Q."/>
            <person name="Xin Y.-H."/>
        </authorList>
    </citation>
    <scope>NUCLEOTIDE SEQUENCE</scope>
    <source>
        <strain evidence="6">ZB1P21</strain>
    </source>
</reference>
<dbReference type="AlphaFoldDB" id="A0A926S1A7"/>
<proteinExistence type="inferred from homology"/>
<dbReference type="GO" id="GO:0016757">
    <property type="term" value="F:glycosyltransferase activity"/>
    <property type="evidence" value="ECO:0007669"/>
    <property type="project" value="UniProtKB-KW"/>
</dbReference>
<dbReference type="Pfam" id="PF00535">
    <property type="entry name" value="Glycos_transf_2"/>
    <property type="match status" value="1"/>
</dbReference>
<evidence type="ECO:0000256" key="3">
    <source>
        <dbReference type="ARBA" id="ARBA00022679"/>
    </source>
</evidence>
<feature type="domain" description="Glycosyltransferase 2-like" evidence="5">
    <location>
        <begin position="5"/>
        <end position="178"/>
    </location>
</feature>
<dbReference type="SUPFAM" id="SSF53448">
    <property type="entry name" value="Nucleotide-diphospho-sugar transferases"/>
    <property type="match status" value="1"/>
</dbReference>
<keyword evidence="7" id="KW-1185">Reference proteome</keyword>
<evidence type="ECO:0000313" key="6">
    <source>
        <dbReference type="EMBL" id="MBD1391959.1"/>
    </source>
</evidence>
<dbReference type="PANTHER" id="PTHR43179:SF12">
    <property type="entry name" value="GALACTOFURANOSYLTRANSFERASE GLFT2"/>
    <property type="match status" value="1"/>
</dbReference>
<comment type="caution">
    <text evidence="6">The sequence shown here is derived from an EMBL/GenBank/DDBJ whole genome shotgun (WGS) entry which is preliminary data.</text>
</comment>
<keyword evidence="2" id="KW-0328">Glycosyltransferase</keyword>
<dbReference type="EMBL" id="JACWMX010000001">
    <property type="protein sequence ID" value="MBD1391959.1"/>
    <property type="molecule type" value="Genomic_DNA"/>
</dbReference>
<dbReference type="CDD" id="cd04186">
    <property type="entry name" value="GT_2_like_c"/>
    <property type="match status" value="1"/>
</dbReference>